<proteinExistence type="predicted"/>
<gene>
    <name evidence="2" type="ORF">ASZ78_002559</name>
</gene>
<dbReference type="InterPro" id="IPR038445">
    <property type="entry name" value="NCDase_C_sf"/>
</dbReference>
<dbReference type="InterPro" id="IPR031331">
    <property type="entry name" value="NEUT/ALK_ceramidase_C"/>
</dbReference>
<feature type="domain" description="Neutral/alkaline non-lysosomal ceramidase C-terminal" evidence="1">
    <location>
        <begin position="7"/>
        <end position="56"/>
    </location>
</feature>
<dbReference type="EMBL" id="MCFN01001470">
    <property type="protein sequence ID" value="OXB53091.1"/>
    <property type="molecule type" value="Genomic_DNA"/>
</dbReference>
<sequence>MLSLFLGEVAEVTFVGANPRNSAENMTEHNFLTVERYASVPGSWQVVQNDASWDTRSMSLTDFTASLSLLGL</sequence>
<protein>
    <recommendedName>
        <fullName evidence="1">Neutral/alkaline non-lysosomal ceramidase C-terminal domain-containing protein</fullName>
    </recommendedName>
</protein>
<organism evidence="2 3">
    <name type="scientific">Callipepla squamata</name>
    <name type="common">Scaled quail</name>
    <dbReference type="NCBI Taxonomy" id="9009"/>
    <lineage>
        <taxon>Eukaryota</taxon>
        <taxon>Metazoa</taxon>
        <taxon>Chordata</taxon>
        <taxon>Craniata</taxon>
        <taxon>Vertebrata</taxon>
        <taxon>Euteleostomi</taxon>
        <taxon>Archelosauria</taxon>
        <taxon>Archosauria</taxon>
        <taxon>Dinosauria</taxon>
        <taxon>Saurischia</taxon>
        <taxon>Theropoda</taxon>
        <taxon>Coelurosauria</taxon>
        <taxon>Aves</taxon>
        <taxon>Neognathae</taxon>
        <taxon>Galloanserae</taxon>
        <taxon>Galliformes</taxon>
        <taxon>Odontophoridae</taxon>
        <taxon>Callipepla</taxon>
    </lineage>
</organism>
<dbReference type="AlphaFoldDB" id="A0A226MCW1"/>
<dbReference type="Gene3D" id="2.60.40.2300">
    <property type="entry name" value="Neutral/alkaline non-lysosomal ceramidase, C-terminal domain"/>
    <property type="match status" value="1"/>
</dbReference>
<dbReference type="Pfam" id="PF17048">
    <property type="entry name" value="Ceramidse_alk_C"/>
    <property type="match status" value="1"/>
</dbReference>
<comment type="caution">
    <text evidence="2">The sequence shown here is derived from an EMBL/GenBank/DDBJ whole genome shotgun (WGS) entry which is preliminary data.</text>
</comment>
<evidence type="ECO:0000313" key="3">
    <source>
        <dbReference type="Proteomes" id="UP000198323"/>
    </source>
</evidence>
<keyword evidence="3" id="KW-1185">Reference proteome</keyword>
<accession>A0A226MCW1</accession>
<reference evidence="2 3" key="1">
    <citation type="submission" date="2016-07" db="EMBL/GenBank/DDBJ databases">
        <title>Disparate Historic Effective Population Sizes Predicted by Modern Levels of Genome Diversity for the Scaled Quail (Callipepla squamata) and the Northern Bobwhite (Colinus virginianus): Inferences from First and Second Generation Draft Genome Assemblies for Sympatric New World Quail.</title>
        <authorList>
            <person name="Oldeschulte D.L."/>
            <person name="Halley Y.A."/>
            <person name="Bhattarai E.K."/>
            <person name="Brashear W.A."/>
            <person name="Hill J."/>
            <person name="Metz R.P."/>
            <person name="Johnson C.D."/>
            <person name="Rollins D."/>
            <person name="Peterson M.J."/>
            <person name="Bickhart D.M."/>
            <person name="Decker J.E."/>
            <person name="Seabury C.M."/>
        </authorList>
    </citation>
    <scope>NUCLEOTIDE SEQUENCE [LARGE SCALE GENOMIC DNA]</scope>
    <source>
        <strain evidence="2 3">Texas</strain>
        <tissue evidence="2">Leg muscle</tissue>
    </source>
</reference>
<name>A0A226MCW1_CALSU</name>
<evidence type="ECO:0000259" key="1">
    <source>
        <dbReference type="Pfam" id="PF17048"/>
    </source>
</evidence>
<dbReference type="STRING" id="9009.A0A226MCW1"/>
<dbReference type="OrthoDB" id="191371at2759"/>
<dbReference type="Proteomes" id="UP000198323">
    <property type="component" value="Unassembled WGS sequence"/>
</dbReference>
<evidence type="ECO:0000313" key="2">
    <source>
        <dbReference type="EMBL" id="OXB53091.1"/>
    </source>
</evidence>